<evidence type="ECO:0000313" key="2">
    <source>
        <dbReference type="EMBL" id="CAJ1932344.1"/>
    </source>
</evidence>
<dbReference type="InterPro" id="IPR020103">
    <property type="entry name" value="PsdUridine_synth_cat_dom_sf"/>
</dbReference>
<proteinExistence type="predicted"/>
<sequence>MGRKKRNPEQNAIDDEKKWKNAVVIPVDGGLSFQVVGVDSTTGTLFARREKVDTILQRPETALCVFSSDGKSPTLFVVLERVLLAATLPEEPVTSYPSTSVEVEAAVKELCRIGAIWITTRDQQHPKNPPKWSRATELQLQQEVMVEDDAIIRMHSRPPRFPSFSKLQVVTKNDTHGFWVVNKPGGCPSHATVDNGVENVLAVVQQDSSYATLPQRLDTETCGLLLVAIRPSFARCMGQLLQAKTKIANQMKSLSGPAQIMESKPMKPLTKKYRCLVVVSDENSKKEVYHRFCRWRDSRHRVIHYLDASSPAPKRFLDTIPGDEANLNESTKWQLCQLQITAVSQPYTVSIPGISSNLSSAEQLYKALWGENQPVVDSNPMYVLQLEIDLLTGRTHQIRGQLSALGAPIVGDALYGGVHNPNNMLLKDSIARASNRMALQCCSLEFKKPTVAEKDETMDEISSDKSSFYRFHLDQAWWTDYLHQYADAET</sequence>
<keyword evidence="3" id="KW-1185">Reference proteome</keyword>
<dbReference type="Pfam" id="PF00849">
    <property type="entry name" value="PseudoU_synth_2"/>
    <property type="match status" value="1"/>
</dbReference>
<dbReference type="GO" id="GO:0003723">
    <property type="term" value="F:RNA binding"/>
    <property type="evidence" value="ECO:0007669"/>
    <property type="project" value="InterPro"/>
</dbReference>
<dbReference type="InterPro" id="IPR006145">
    <property type="entry name" value="PsdUridine_synth_RsuA/RluA"/>
</dbReference>
<dbReference type="PANTHER" id="PTHR21600:SF52">
    <property type="entry name" value="PSEUDOURIDINE SYNTHASE RSUA_RLUA-LIKE DOMAIN-CONTAINING PROTEIN"/>
    <property type="match status" value="1"/>
</dbReference>
<dbReference type="Gene3D" id="3.30.2350.10">
    <property type="entry name" value="Pseudouridine synthase"/>
    <property type="match status" value="1"/>
</dbReference>
<feature type="domain" description="Pseudouridine synthase RsuA/RluA-like" evidence="1">
    <location>
        <begin position="178"/>
        <end position="404"/>
    </location>
</feature>
<dbReference type="InterPro" id="IPR050188">
    <property type="entry name" value="RluA_PseudoU_synthase"/>
</dbReference>
<dbReference type="PANTHER" id="PTHR21600">
    <property type="entry name" value="MITOCHONDRIAL RNA PSEUDOURIDINE SYNTHASE"/>
    <property type="match status" value="1"/>
</dbReference>
<evidence type="ECO:0000259" key="1">
    <source>
        <dbReference type="Pfam" id="PF00849"/>
    </source>
</evidence>
<gene>
    <name evidence="2" type="ORF">CYCCA115_LOCUS2789</name>
</gene>
<dbReference type="SUPFAM" id="SSF55120">
    <property type="entry name" value="Pseudouridine synthase"/>
    <property type="match status" value="1"/>
</dbReference>
<protein>
    <recommendedName>
        <fullName evidence="1">Pseudouridine synthase RsuA/RluA-like domain-containing protein</fullName>
    </recommendedName>
</protein>
<evidence type="ECO:0000313" key="3">
    <source>
        <dbReference type="Proteomes" id="UP001295423"/>
    </source>
</evidence>
<dbReference type="GO" id="GO:0000455">
    <property type="term" value="P:enzyme-directed rRNA pseudouridine synthesis"/>
    <property type="evidence" value="ECO:0007669"/>
    <property type="project" value="TreeGrafter"/>
</dbReference>
<dbReference type="GO" id="GO:0009982">
    <property type="term" value="F:pseudouridine synthase activity"/>
    <property type="evidence" value="ECO:0007669"/>
    <property type="project" value="InterPro"/>
</dbReference>
<dbReference type="AlphaFoldDB" id="A0AAD2CF24"/>
<dbReference type="EMBL" id="CAKOGP040000224">
    <property type="protein sequence ID" value="CAJ1932344.1"/>
    <property type="molecule type" value="Genomic_DNA"/>
</dbReference>
<dbReference type="CDD" id="cd02869">
    <property type="entry name" value="PseudoU_synth_RluA_like"/>
    <property type="match status" value="1"/>
</dbReference>
<dbReference type="Proteomes" id="UP001295423">
    <property type="component" value="Unassembled WGS sequence"/>
</dbReference>
<comment type="caution">
    <text evidence="2">The sequence shown here is derived from an EMBL/GenBank/DDBJ whole genome shotgun (WGS) entry which is preliminary data.</text>
</comment>
<organism evidence="2 3">
    <name type="scientific">Cylindrotheca closterium</name>
    <dbReference type="NCBI Taxonomy" id="2856"/>
    <lineage>
        <taxon>Eukaryota</taxon>
        <taxon>Sar</taxon>
        <taxon>Stramenopiles</taxon>
        <taxon>Ochrophyta</taxon>
        <taxon>Bacillariophyta</taxon>
        <taxon>Bacillariophyceae</taxon>
        <taxon>Bacillariophycidae</taxon>
        <taxon>Bacillariales</taxon>
        <taxon>Bacillariaceae</taxon>
        <taxon>Cylindrotheca</taxon>
    </lineage>
</organism>
<accession>A0AAD2CF24</accession>
<name>A0AAD2CF24_9STRA</name>
<reference evidence="2" key="1">
    <citation type="submission" date="2023-08" db="EMBL/GenBank/DDBJ databases">
        <authorList>
            <person name="Audoor S."/>
            <person name="Bilcke G."/>
        </authorList>
    </citation>
    <scope>NUCLEOTIDE SEQUENCE</scope>
</reference>